<evidence type="ECO:0000256" key="5">
    <source>
        <dbReference type="ARBA" id="ARBA00022692"/>
    </source>
</evidence>
<evidence type="ECO:0000256" key="10">
    <source>
        <dbReference type="ARBA" id="ARBA00023209"/>
    </source>
</evidence>
<dbReference type="SUPFAM" id="SSF56024">
    <property type="entry name" value="Phospholipase D/nuclease"/>
    <property type="match status" value="2"/>
</dbReference>
<dbReference type="Gene3D" id="3.30.870.10">
    <property type="entry name" value="Endonuclease Chain A"/>
    <property type="match status" value="2"/>
</dbReference>
<feature type="transmembrane region" description="Helical" evidence="13">
    <location>
        <begin position="12"/>
        <end position="32"/>
    </location>
</feature>
<evidence type="ECO:0000256" key="2">
    <source>
        <dbReference type="ARBA" id="ARBA00022475"/>
    </source>
</evidence>
<dbReference type="Pfam" id="PF13396">
    <property type="entry name" value="PLDc_N"/>
    <property type="match status" value="1"/>
</dbReference>
<protein>
    <recommendedName>
        <fullName evidence="12">Cardiolipin synthase</fullName>
        <ecNumber evidence="12">2.7.8.-</ecNumber>
    </recommendedName>
</protein>
<dbReference type="InterPro" id="IPR027379">
    <property type="entry name" value="CLS_N"/>
</dbReference>
<dbReference type="OrthoDB" id="9762009at2"/>
<sequence>MEALTDHLASPWAWLTILWTVHIVILAVWIVLQKREPVATLSWVLSLALLPVLGFIIYHFLGPQRLRRQRLKRMRSRAALADTRKRIVETPENIDRTQLGLLASQSTGYDPTTCTEVKALLGGEQAFEALLEGVREAKLHVHLEYYIFEPDETGTTLRDALVERARAGVRVRLLVDAVGSGKLGRRFLAPLLEAGGEVAWFHPLRLSRLWRPRWNLRTHRKLVVIDGRLGYAGGINITDQQDRRRSAAAYADLHLRLHGEIVRWLQLAFLEDWHYASGVALSDDSLWPELPVGPIQAQVVPSGPDNRWEPIHRLQVEAIHRADRAVWLATPYFVPGEAGLMALCSAAMRGLDVRLLVPKEPDSRLVGAAARSYYDELLSAGVRIFEYQPRMMHAKALLVDADLCVVGSANFDHRSFRLNFELSVMFHGREVGSELERIFREVLNDSRELHAPRRISRTQALAEALARLASPML</sequence>
<keyword evidence="7 13" id="KW-1133">Transmembrane helix</keyword>
<dbReference type="Proteomes" id="UP000321248">
    <property type="component" value="Unassembled WGS sequence"/>
</dbReference>
<keyword evidence="4" id="KW-0808">Transferase</keyword>
<dbReference type="EMBL" id="VRTS01000008">
    <property type="protein sequence ID" value="TXK60706.1"/>
    <property type="molecule type" value="Genomic_DNA"/>
</dbReference>
<keyword evidence="9 13" id="KW-0472">Membrane</keyword>
<dbReference type="SMART" id="SM00155">
    <property type="entry name" value="PLDc"/>
    <property type="match status" value="2"/>
</dbReference>
<evidence type="ECO:0000256" key="13">
    <source>
        <dbReference type="SAM" id="Phobius"/>
    </source>
</evidence>
<keyword evidence="5 13" id="KW-0812">Transmembrane</keyword>
<evidence type="ECO:0000256" key="1">
    <source>
        <dbReference type="ARBA" id="ARBA00004651"/>
    </source>
</evidence>
<dbReference type="GO" id="GO:0008808">
    <property type="term" value="F:cardiolipin synthase activity"/>
    <property type="evidence" value="ECO:0007669"/>
    <property type="project" value="UniProtKB-UniRule"/>
</dbReference>
<dbReference type="PANTHER" id="PTHR21248">
    <property type="entry name" value="CARDIOLIPIN SYNTHASE"/>
    <property type="match status" value="1"/>
</dbReference>
<evidence type="ECO:0000256" key="3">
    <source>
        <dbReference type="ARBA" id="ARBA00022516"/>
    </source>
</evidence>
<evidence type="ECO:0000256" key="7">
    <source>
        <dbReference type="ARBA" id="ARBA00022989"/>
    </source>
</evidence>
<dbReference type="CDD" id="cd09110">
    <property type="entry name" value="PLDc_CLS_1"/>
    <property type="match status" value="1"/>
</dbReference>
<keyword evidence="11" id="KW-1208">Phospholipid metabolism</keyword>
<evidence type="ECO:0000256" key="11">
    <source>
        <dbReference type="ARBA" id="ARBA00023264"/>
    </source>
</evidence>
<dbReference type="InterPro" id="IPR001736">
    <property type="entry name" value="PLipase_D/transphosphatidylase"/>
</dbReference>
<evidence type="ECO:0000313" key="16">
    <source>
        <dbReference type="Proteomes" id="UP000321248"/>
    </source>
</evidence>
<evidence type="ECO:0000259" key="14">
    <source>
        <dbReference type="PROSITE" id="PS50035"/>
    </source>
</evidence>
<dbReference type="PROSITE" id="PS50035">
    <property type="entry name" value="PLD"/>
    <property type="match status" value="2"/>
</dbReference>
<dbReference type="AlphaFoldDB" id="A0A5C8KN72"/>
<keyword evidence="2" id="KW-1003">Cell membrane</keyword>
<accession>A0A5C8KN72</accession>
<organism evidence="15 16">
    <name type="scientific">Alkalisalibacterium limincola</name>
    <dbReference type="NCBI Taxonomy" id="2699169"/>
    <lineage>
        <taxon>Bacteria</taxon>
        <taxon>Pseudomonadati</taxon>
        <taxon>Pseudomonadota</taxon>
        <taxon>Gammaproteobacteria</taxon>
        <taxon>Lysobacterales</taxon>
        <taxon>Lysobacteraceae</taxon>
        <taxon>Alkalisalibacterium</taxon>
    </lineage>
</organism>
<dbReference type="Pfam" id="PF13091">
    <property type="entry name" value="PLDc_2"/>
    <property type="match status" value="2"/>
</dbReference>
<evidence type="ECO:0000256" key="12">
    <source>
        <dbReference type="NCBIfam" id="TIGR04265"/>
    </source>
</evidence>
<name>A0A5C8KN72_9GAMM</name>
<dbReference type="GO" id="GO:0005886">
    <property type="term" value="C:plasma membrane"/>
    <property type="evidence" value="ECO:0007669"/>
    <property type="project" value="UniProtKB-SubCell"/>
</dbReference>
<proteinExistence type="predicted"/>
<dbReference type="InterPro" id="IPR022924">
    <property type="entry name" value="Cardiolipin_synthase"/>
</dbReference>
<keyword evidence="10" id="KW-0594">Phospholipid biosynthesis</keyword>
<keyword evidence="3" id="KW-0444">Lipid biosynthesis</keyword>
<feature type="domain" description="PLD phosphodiesterase" evidence="14">
    <location>
        <begin position="214"/>
        <end position="241"/>
    </location>
</feature>
<dbReference type="EC" id="2.7.8.-" evidence="12"/>
<evidence type="ECO:0000256" key="6">
    <source>
        <dbReference type="ARBA" id="ARBA00022737"/>
    </source>
</evidence>
<dbReference type="RefSeq" id="WP_147892165.1">
    <property type="nucleotide sequence ID" value="NZ_VRTS01000008.1"/>
</dbReference>
<reference evidence="15 16" key="1">
    <citation type="submission" date="2019-08" db="EMBL/GenBank/DDBJ databases">
        <authorList>
            <person name="Karlyshev A.V."/>
        </authorList>
    </citation>
    <scope>NUCLEOTIDE SEQUENCE [LARGE SCALE GENOMIC DNA]</scope>
    <source>
        <strain evidence="15 16">Alg18-2.2</strain>
    </source>
</reference>
<evidence type="ECO:0000256" key="4">
    <source>
        <dbReference type="ARBA" id="ARBA00022679"/>
    </source>
</evidence>
<keyword evidence="8" id="KW-0443">Lipid metabolism</keyword>
<comment type="subcellular location">
    <subcellularLocation>
        <location evidence="1">Cell membrane</location>
        <topology evidence="1">Multi-pass membrane protein</topology>
    </subcellularLocation>
</comment>
<dbReference type="NCBIfam" id="TIGR04265">
    <property type="entry name" value="bac_cardiolipin"/>
    <property type="match status" value="1"/>
</dbReference>
<keyword evidence="6" id="KW-0677">Repeat</keyword>
<dbReference type="GO" id="GO:0032049">
    <property type="term" value="P:cardiolipin biosynthetic process"/>
    <property type="evidence" value="ECO:0007669"/>
    <property type="project" value="UniProtKB-UniRule"/>
</dbReference>
<evidence type="ECO:0000256" key="8">
    <source>
        <dbReference type="ARBA" id="ARBA00023098"/>
    </source>
</evidence>
<dbReference type="PANTHER" id="PTHR21248:SF22">
    <property type="entry name" value="PHOSPHOLIPASE D"/>
    <property type="match status" value="1"/>
</dbReference>
<keyword evidence="16" id="KW-1185">Reference proteome</keyword>
<evidence type="ECO:0000313" key="15">
    <source>
        <dbReference type="EMBL" id="TXK60706.1"/>
    </source>
</evidence>
<evidence type="ECO:0000256" key="9">
    <source>
        <dbReference type="ARBA" id="ARBA00023136"/>
    </source>
</evidence>
<dbReference type="InterPro" id="IPR025202">
    <property type="entry name" value="PLD-like_dom"/>
</dbReference>
<feature type="transmembrane region" description="Helical" evidence="13">
    <location>
        <begin position="38"/>
        <end position="61"/>
    </location>
</feature>
<comment type="caution">
    <text evidence="15">The sequence shown here is derived from an EMBL/GenBank/DDBJ whole genome shotgun (WGS) entry which is preliminary data.</text>
</comment>
<feature type="domain" description="PLD phosphodiesterase" evidence="14">
    <location>
        <begin position="388"/>
        <end position="415"/>
    </location>
</feature>
<dbReference type="CDD" id="cd09112">
    <property type="entry name" value="PLDc_CLS_2"/>
    <property type="match status" value="1"/>
</dbReference>
<gene>
    <name evidence="15" type="primary">cls</name>
    <name evidence="15" type="ORF">FU658_11185</name>
</gene>